<feature type="compositionally biased region" description="Basic and acidic residues" evidence="3">
    <location>
        <begin position="294"/>
        <end position="303"/>
    </location>
</feature>
<organism evidence="4 5">
    <name type="scientific">Malassezia vespertilionis</name>
    <dbReference type="NCBI Taxonomy" id="2020962"/>
    <lineage>
        <taxon>Eukaryota</taxon>
        <taxon>Fungi</taxon>
        <taxon>Dikarya</taxon>
        <taxon>Basidiomycota</taxon>
        <taxon>Ustilaginomycotina</taxon>
        <taxon>Malasseziomycetes</taxon>
        <taxon>Malasseziales</taxon>
        <taxon>Malasseziaceae</taxon>
        <taxon>Malassezia</taxon>
    </lineage>
</organism>
<dbReference type="SUPFAM" id="SSF57924">
    <property type="entry name" value="Inhibitor of apoptosis (IAP) repeat"/>
    <property type="match status" value="1"/>
</dbReference>
<feature type="region of interest" description="Disordered" evidence="3">
    <location>
        <begin position="129"/>
        <end position="196"/>
    </location>
</feature>
<dbReference type="GO" id="GO:0046872">
    <property type="term" value="F:metal ion binding"/>
    <property type="evidence" value="ECO:0007669"/>
    <property type="project" value="UniProtKB-KW"/>
</dbReference>
<proteinExistence type="predicted"/>
<dbReference type="InterPro" id="IPR001370">
    <property type="entry name" value="BIR_rpt"/>
</dbReference>
<evidence type="ECO:0000256" key="2">
    <source>
        <dbReference type="ARBA" id="ARBA00022833"/>
    </source>
</evidence>
<feature type="compositionally biased region" description="Polar residues" evidence="3">
    <location>
        <begin position="153"/>
        <end position="164"/>
    </location>
</feature>
<dbReference type="InterPro" id="IPR051190">
    <property type="entry name" value="Baculoviral_IAP"/>
</dbReference>
<feature type="compositionally biased region" description="Basic and acidic residues" evidence="3">
    <location>
        <begin position="170"/>
        <end position="187"/>
    </location>
</feature>
<dbReference type="SMART" id="SM00238">
    <property type="entry name" value="BIR"/>
    <property type="match status" value="1"/>
</dbReference>
<gene>
    <name evidence="4" type="ORF">MVES_003537</name>
</gene>
<dbReference type="STRING" id="2020962.A0A2N1J807"/>
<dbReference type="PANTHER" id="PTHR46771:SF5">
    <property type="entry name" value="DETERIN"/>
    <property type="match status" value="1"/>
</dbReference>
<keyword evidence="1" id="KW-0479">Metal-binding</keyword>
<dbReference type="Gene3D" id="1.10.1170.10">
    <property type="entry name" value="Inhibitor Of Apoptosis Protein (2mihbC-IAP-1), Chain A"/>
    <property type="match status" value="1"/>
</dbReference>
<accession>A0A2N1J807</accession>
<dbReference type="Proteomes" id="UP000232875">
    <property type="component" value="Unassembled WGS sequence"/>
</dbReference>
<feature type="region of interest" description="Disordered" evidence="3">
    <location>
        <begin position="221"/>
        <end position="308"/>
    </location>
</feature>
<evidence type="ECO:0000313" key="5">
    <source>
        <dbReference type="Proteomes" id="UP000232875"/>
    </source>
</evidence>
<dbReference type="CDD" id="cd00022">
    <property type="entry name" value="BIR"/>
    <property type="match status" value="1"/>
</dbReference>
<evidence type="ECO:0000256" key="1">
    <source>
        <dbReference type="ARBA" id="ARBA00022723"/>
    </source>
</evidence>
<dbReference type="OrthoDB" id="2196114at2759"/>
<dbReference type="PANTHER" id="PTHR46771">
    <property type="entry name" value="DETERIN"/>
    <property type="match status" value="1"/>
</dbReference>
<keyword evidence="2" id="KW-0862">Zinc</keyword>
<dbReference type="EMBL" id="KZ454994">
    <property type="protein sequence ID" value="PKI82697.1"/>
    <property type="molecule type" value="Genomic_DNA"/>
</dbReference>
<name>A0A2N1J807_9BASI</name>
<dbReference type="Pfam" id="PF00653">
    <property type="entry name" value="BIR"/>
    <property type="match status" value="1"/>
</dbReference>
<evidence type="ECO:0008006" key="6">
    <source>
        <dbReference type="Google" id="ProtNLM"/>
    </source>
</evidence>
<reference evidence="4 5" key="1">
    <citation type="submission" date="2017-10" db="EMBL/GenBank/DDBJ databases">
        <title>A novel species of cold-tolerant Malassezia isolated from bats.</title>
        <authorList>
            <person name="Lorch J.M."/>
            <person name="Palmer J.M."/>
            <person name="Vanderwolf K.J."/>
            <person name="Schmidt K.Z."/>
            <person name="Verant M.L."/>
            <person name="Weller T.J."/>
            <person name="Blehert D.S."/>
        </authorList>
    </citation>
    <scope>NUCLEOTIDE SEQUENCE [LARGE SCALE GENOMIC DNA]</scope>
    <source>
        <strain evidence="4 5">NWHC:44797-103</strain>
    </source>
</reference>
<evidence type="ECO:0000313" key="4">
    <source>
        <dbReference type="EMBL" id="PKI82697.1"/>
    </source>
</evidence>
<protein>
    <recommendedName>
        <fullName evidence="6">BIR-domain-containing protein</fullName>
    </recommendedName>
</protein>
<feature type="compositionally biased region" description="Polar residues" evidence="3">
    <location>
        <begin position="236"/>
        <end position="246"/>
    </location>
</feature>
<dbReference type="PROSITE" id="PS50143">
    <property type="entry name" value="BIR_REPEAT_2"/>
    <property type="match status" value="1"/>
</dbReference>
<dbReference type="AlphaFoldDB" id="A0A2N1J807"/>
<keyword evidence="5" id="KW-1185">Reference proteome</keyword>
<sequence length="385" mass="43291">MPADLADAPDGKKDATFWVYEDIELLPTGAVMTSARKATFDERWPYAGRRGGWRPTSNKLSEAGFHYTPSSEDDDDCTCIYCGVELGGWERTDDPVHEHRRRRPECPFFLCILAEGMCMETAQSRKRSASVATEEEDEEYVEPKRTQPKRGTRTGSAQKATFTALSPDDELTRAARDAQTKPQDRRASATNPWESVDGSRIDADVEADLSIDVTETFIEEDATHTSLVEETLPTKEPQTSEAQTVSPKRASLAQRRSFARVSHPRSSLAVEEKQMSTEATTESSAEEDDLEVESIIHSEKSEPTPKTAQLPSVADFLPLPFPHLLSTDRPPPPVADPSKITVMEWAVQQQTYLLDIMRERIEARLSTVHKRNLEERRKLEKKLRA</sequence>
<evidence type="ECO:0000256" key="3">
    <source>
        <dbReference type="SAM" id="MobiDB-lite"/>
    </source>
</evidence>